<evidence type="ECO:0000313" key="3">
    <source>
        <dbReference type="EMBL" id="GAK31396.1"/>
    </source>
</evidence>
<protein>
    <submittedName>
        <fullName evidence="3">Acetyltransferase</fullName>
    </submittedName>
</protein>
<name>A0A069D200_WEIOS</name>
<evidence type="ECO:0000259" key="2">
    <source>
        <dbReference type="PROSITE" id="PS51729"/>
    </source>
</evidence>
<dbReference type="InterPro" id="IPR031165">
    <property type="entry name" value="GNAT_YJDJ"/>
</dbReference>
<sequence length="93" mass="10764">MEFQYELGRLWHADAQGVVDAELRFSIINDGATWSIDEIRVAFELRGRGIASEILAQLVERARNARITLKPVCSYARMQFLKRADYQALQYKD</sequence>
<dbReference type="PROSITE" id="PS51729">
    <property type="entry name" value="GNAT_YJDJ"/>
    <property type="match status" value="1"/>
</dbReference>
<keyword evidence="3" id="KW-0808">Transferase</keyword>
<feature type="domain" description="N-acetyltransferase" evidence="2">
    <location>
        <begin position="3"/>
        <end position="93"/>
    </location>
</feature>
<reference evidence="4" key="1">
    <citation type="journal article" date="2014" name="Genome Announc.">
        <title>Draft genome sequence of Weissella oryzae SG25T, isolated from fermented rice grains.</title>
        <authorList>
            <person name="Tanizawa Y."/>
            <person name="Fujisawa T."/>
            <person name="Mochizuki T."/>
            <person name="Kaminuma E."/>
            <person name="Suzuki Y."/>
            <person name="Nakamura Y."/>
            <person name="Tohno M."/>
        </authorList>
    </citation>
    <scope>NUCLEOTIDE SEQUENCE [LARGE SCALE GENOMIC DNA]</scope>
    <source>
        <strain evidence="4">DSM 25784 / JCM 18191 / LMG 30913 / SG25</strain>
    </source>
</reference>
<gene>
    <name evidence="3" type="ORF">WOSG25_090940</name>
</gene>
<keyword evidence="4" id="KW-1185">Reference proteome</keyword>
<dbReference type="Proteomes" id="UP000030643">
    <property type="component" value="Unassembled WGS sequence"/>
</dbReference>
<proteinExistence type="predicted"/>
<dbReference type="RefSeq" id="WP_027699372.1">
    <property type="nucleotide sequence ID" value="NZ_DF820492.1"/>
</dbReference>
<dbReference type="AlphaFoldDB" id="A0A069D200"/>
<organism evidence="3 4">
    <name type="scientific">Weissella oryzae (strain DSM 25784 / JCM 18191 / LMG 30913 / SG25)</name>
    <dbReference type="NCBI Taxonomy" id="1329250"/>
    <lineage>
        <taxon>Bacteria</taxon>
        <taxon>Bacillati</taxon>
        <taxon>Bacillota</taxon>
        <taxon>Bacilli</taxon>
        <taxon>Lactobacillales</taxon>
        <taxon>Lactobacillaceae</taxon>
        <taxon>Weissella</taxon>
    </lineage>
</organism>
<dbReference type="eggNOG" id="COG2388">
    <property type="taxonomic scope" value="Bacteria"/>
</dbReference>
<evidence type="ECO:0000313" key="4">
    <source>
        <dbReference type="Proteomes" id="UP000030643"/>
    </source>
</evidence>
<dbReference type="STRING" id="1329250.WOSG25_090940"/>
<dbReference type="InterPro" id="IPR000182">
    <property type="entry name" value="GNAT_dom"/>
</dbReference>
<dbReference type="EMBL" id="DF820492">
    <property type="protein sequence ID" value="GAK31396.1"/>
    <property type="molecule type" value="Genomic_DNA"/>
</dbReference>
<feature type="domain" description="N-acetyltransferase" evidence="1">
    <location>
        <begin position="1"/>
        <end position="93"/>
    </location>
</feature>
<dbReference type="CDD" id="cd04301">
    <property type="entry name" value="NAT_SF"/>
    <property type="match status" value="1"/>
</dbReference>
<dbReference type="PROSITE" id="PS51186">
    <property type="entry name" value="GNAT"/>
    <property type="match status" value="1"/>
</dbReference>
<accession>A0A069D200</accession>
<dbReference type="InterPro" id="IPR016181">
    <property type="entry name" value="Acyl_CoA_acyltransferase"/>
</dbReference>
<dbReference type="OrthoDB" id="9793389at2"/>
<dbReference type="Pfam" id="PF14542">
    <property type="entry name" value="Acetyltransf_CG"/>
    <property type="match status" value="1"/>
</dbReference>
<dbReference type="SUPFAM" id="SSF55729">
    <property type="entry name" value="Acyl-CoA N-acyltransferases (Nat)"/>
    <property type="match status" value="1"/>
</dbReference>
<dbReference type="Gene3D" id="3.40.630.30">
    <property type="match status" value="1"/>
</dbReference>
<evidence type="ECO:0000259" key="1">
    <source>
        <dbReference type="PROSITE" id="PS51186"/>
    </source>
</evidence>
<dbReference type="GO" id="GO:0016747">
    <property type="term" value="F:acyltransferase activity, transferring groups other than amino-acyl groups"/>
    <property type="evidence" value="ECO:0007669"/>
    <property type="project" value="InterPro"/>
</dbReference>